<dbReference type="Pfam" id="PF00532">
    <property type="entry name" value="Peripla_BP_1"/>
    <property type="match status" value="1"/>
</dbReference>
<dbReference type="EMBL" id="SNZK01000005">
    <property type="protein sequence ID" value="TDR53124.1"/>
    <property type="molecule type" value="Genomic_DNA"/>
</dbReference>
<dbReference type="Gene3D" id="3.40.50.2300">
    <property type="match status" value="2"/>
</dbReference>
<keyword evidence="2" id="KW-0238">DNA-binding</keyword>
<feature type="domain" description="HTH lacI-type" evidence="4">
    <location>
        <begin position="5"/>
        <end position="59"/>
    </location>
</feature>
<dbReference type="PANTHER" id="PTHR30146">
    <property type="entry name" value="LACI-RELATED TRANSCRIPTIONAL REPRESSOR"/>
    <property type="match status" value="1"/>
</dbReference>
<dbReference type="InterPro" id="IPR010982">
    <property type="entry name" value="Lambda_DNA-bd_dom_sf"/>
</dbReference>
<dbReference type="GO" id="GO:0000976">
    <property type="term" value="F:transcription cis-regulatory region binding"/>
    <property type="evidence" value="ECO:0007669"/>
    <property type="project" value="TreeGrafter"/>
</dbReference>
<dbReference type="GO" id="GO:0003700">
    <property type="term" value="F:DNA-binding transcription factor activity"/>
    <property type="evidence" value="ECO:0007669"/>
    <property type="project" value="TreeGrafter"/>
</dbReference>
<evidence type="ECO:0000256" key="3">
    <source>
        <dbReference type="ARBA" id="ARBA00023163"/>
    </source>
</evidence>
<dbReference type="CDD" id="cd06286">
    <property type="entry name" value="PBP1_CcpB-like"/>
    <property type="match status" value="1"/>
</dbReference>
<dbReference type="Gene3D" id="1.10.260.40">
    <property type="entry name" value="lambda repressor-like DNA-binding domains"/>
    <property type="match status" value="1"/>
</dbReference>
<dbReference type="Proteomes" id="UP000295558">
    <property type="component" value="Unassembled WGS sequence"/>
</dbReference>
<evidence type="ECO:0000313" key="5">
    <source>
        <dbReference type="EMBL" id="TDR53124.1"/>
    </source>
</evidence>
<gene>
    <name evidence="5" type="ORF">DFP96_10548</name>
</gene>
<proteinExistence type="predicted"/>
<evidence type="ECO:0000259" key="4">
    <source>
        <dbReference type="PROSITE" id="PS50932"/>
    </source>
</evidence>
<comment type="caution">
    <text evidence="5">The sequence shown here is derived from an EMBL/GenBank/DDBJ whole genome shotgun (WGS) entry which is preliminary data.</text>
</comment>
<dbReference type="AlphaFoldDB" id="A0A4R6ZLY7"/>
<accession>A0A4R6ZLY7</accession>
<name>A0A4R6ZLY7_9LIST</name>
<evidence type="ECO:0000256" key="2">
    <source>
        <dbReference type="ARBA" id="ARBA00023125"/>
    </source>
</evidence>
<organism evidence="5 6">
    <name type="scientific">Listeria rocourtiae</name>
    <dbReference type="NCBI Taxonomy" id="647910"/>
    <lineage>
        <taxon>Bacteria</taxon>
        <taxon>Bacillati</taxon>
        <taxon>Bacillota</taxon>
        <taxon>Bacilli</taxon>
        <taxon>Bacillales</taxon>
        <taxon>Listeriaceae</taxon>
        <taxon>Listeria</taxon>
    </lineage>
</organism>
<dbReference type="InterPro" id="IPR028082">
    <property type="entry name" value="Peripla_BP_I"/>
</dbReference>
<evidence type="ECO:0000256" key="1">
    <source>
        <dbReference type="ARBA" id="ARBA00023015"/>
    </source>
</evidence>
<dbReference type="SUPFAM" id="SSF47413">
    <property type="entry name" value="lambda repressor-like DNA-binding domains"/>
    <property type="match status" value="1"/>
</dbReference>
<dbReference type="PROSITE" id="PS00356">
    <property type="entry name" value="HTH_LACI_1"/>
    <property type="match status" value="1"/>
</dbReference>
<dbReference type="SUPFAM" id="SSF53822">
    <property type="entry name" value="Periplasmic binding protein-like I"/>
    <property type="match status" value="1"/>
</dbReference>
<sequence>MRDLSNIKDIAKLAGVSVTTVSRVLNGHPYVVEEKRKRVQKVIAELDYSPNRNAVDLSRGRTNTIGFVLPYNDHPWFDKVMNGVLEAAFAKCYSVVICPTGYDQAEEERYLRMLKTKRIDGLVIASRANDWETIAPYAKYGSIVACEYINHPLISCAYVDQLQAYTDGFQLLKRAGHTRVGFTVGREERWSNSTKLKIMAYEAVFGELDDALILQDCFDLADGKRAGARFLDLAEPPTAIYANGDVIAAGMHYYATHQGLNVPRDIAILGEENLPIGDVLEISTVDKNLREIGKVAVELFLNEKVEQKQVQHEIVIRNSI</sequence>
<dbReference type="CDD" id="cd01392">
    <property type="entry name" value="HTH_LacI"/>
    <property type="match status" value="1"/>
</dbReference>
<dbReference type="PRINTS" id="PR00036">
    <property type="entry name" value="HTHLACI"/>
</dbReference>
<dbReference type="InterPro" id="IPR001761">
    <property type="entry name" value="Peripla_BP/Lac1_sug-bd_dom"/>
</dbReference>
<reference evidence="5 6" key="1">
    <citation type="submission" date="2019-03" db="EMBL/GenBank/DDBJ databases">
        <title>Genomic Encyclopedia of Type Strains, Phase III (KMG-III): the genomes of soil and plant-associated and newly described type strains.</title>
        <authorList>
            <person name="Whitman W."/>
        </authorList>
    </citation>
    <scope>NUCLEOTIDE SEQUENCE [LARGE SCALE GENOMIC DNA]</scope>
    <source>
        <strain evidence="5 6">CECT 7972</strain>
    </source>
</reference>
<evidence type="ECO:0000313" key="6">
    <source>
        <dbReference type="Proteomes" id="UP000295558"/>
    </source>
</evidence>
<protein>
    <submittedName>
        <fullName evidence="5">LacI family transcriptional regulator</fullName>
    </submittedName>
</protein>
<keyword evidence="6" id="KW-1185">Reference proteome</keyword>
<dbReference type="Pfam" id="PF00356">
    <property type="entry name" value="LacI"/>
    <property type="match status" value="1"/>
</dbReference>
<dbReference type="PROSITE" id="PS50932">
    <property type="entry name" value="HTH_LACI_2"/>
    <property type="match status" value="1"/>
</dbReference>
<keyword evidence="3" id="KW-0804">Transcription</keyword>
<keyword evidence="1" id="KW-0805">Transcription regulation</keyword>
<dbReference type="PANTHER" id="PTHR30146:SF105">
    <property type="entry name" value="CATABOLITE CONTROL PROTEIN B"/>
    <property type="match status" value="1"/>
</dbReference>
<dbReference type="SMART" id="SM00354">
    <property type="entry name" value="HTH_LACI"/>
    <property type="match status" value="1"/>
</dbReference>
<dbReference type="InterPro" id="IPR000843">
    <property type="entry name" value="HTH_LacI"/>
</dbReference>